<sequence>MKYLYVILVLIFFTECKNKEIESKPKIDSKKETTAHSNVDTLNQTKKGVVEKNDTLSKTLYKNGIIKDLIFAKDSLGGKELYLSFYENQNLKYKGLQGNIHNKDVNTGMSIATWFYYDYNEKLDSTIYYNNAAFGKDFIEKKRFYKNGTIKSIERYNNYILYENELDSIGEWRYYNKDGKLVKKENYLRAR</sequence>
<reference evidence="1" key="1">
    <citation type="submission" date="2021-11" db="EMBL/GenBank/DDBJ databases">
        <title>Description of novel Flavobacterium species.</title>
        <authorList>
            <person name="Saticioglu I.B."/>
            <person name="Ay H."/>
            <person name="Altun S."/>
            <person name="Duman M."/>
        </authorList>
    </citation>
    <scope>NUCLEOTIDE SEQUENCE</scope>
    <source>
        <strain evidence="1">F-65</strain>
    </source>
</reference>
<proteinExistence type="predicted"/>
<evidence type="ECO:0000313" key="1">
    <source>
        <dbReference type="EMBL" id="MCC9073693.1"/>
    </source>
</evidence>
<evidence type="ECO:0008006" key="3">
    <source>
        <dbReference type="Google" id="ProtNLM"/>
    </source>
</evidence>
<protein>
    <recommendedName>
        <fullName evidence="3">MORN repeat variant</fullName>
    </recommendedName>
</protein>
<organism evidence="1 2">
    <name type="scientific">Flavobacterium pisciphilum</name>
    <dbReference type="NCBI Taxonomy" id="2893755"/>
    <lineage>
        <taxon>Bacteria</taxon>
        <taxon>Pseudomonadati</taxon>
        <taxon>Bacteroidota</taxon>
        <taxon>Flavobacteriia</taxon>
        <taxon>Flavobacteriales</taxon>
        <taxon>Flavobacteriaceae</taxon>
        <taxon>Flavobacterium</taxon>
    </lineage>
</organism>
<dbReference type="EMBL" id="JAJJMO010000001">
    <property type="protein sequence ID" value="MCC9073693.1"/>
    <property type="molecule type" value="Genomic_DNA"/>
</dbReference>
<dbReference type="Proteomes" id="UP001430919">
    <property type="component" value="Unassembled WGS sequence"/>
</dbReference>
<name>A0ABS8MYG3_9FLAO</name>
<evidence type="ECO:0000313" key="2">
    <source>
        <dbReference type="Proteomes" id="UP001430919"/>
    </source>
</evidence>
<accession>A0ABS8MYG3</accession>
<gene>
    <name evidence="1" type="ORF">LNQ49_19105</name>
</gene>
<keyword evidence="2" id="KW-1185">Reference proteome</keyword>
<dbReference type="Gene3D" id="3.90.930.1">
    <property type="match status" value="1"/>
</dbReference>
<dbReference type="RefSeq" id="WP_229990604.1">
    <property type="nucleotide sequence ID" value="NZ_JAJJMO010000001.1"/>
</dbReference>
<comment type="caution">
    <text evidence="1">The sequence shown here is derived from an EMBL/GenBank/DDBJ whole genome shotgun (WGS) entry which is preliminary data.</text>
</comment>